<dbReference type="EMBL" id="JAHBCL010000024">
    <property type="protein sequence ID" value="MBS7527714.1"/>
    <property type="molecule type" value="Genomic_DNA"/>
</dbReference>
<proteinExistence type="inferred from homology"/>
<evidence type="ECO:0000256" key="2">
    <source>
        <dbReference type="ARBA" id="ARBA00029447"/>
    </source>
</evidence>
<evidence type="ECO:0000313" key="8">
    <source>
        <dbReference type="Proteomes" id="UP000746471"/>
    </source>
</evidence>
<reference evidence="7 8" key="1">
    <citation type="submission" date="2021-05" db="EMBL/GenBank/DDBJ databases">
        <title>Fusibacter ferrireducens sp. nov., an anaerobic, sulfur- and Fe-reducing bacterium isolated from the mangrove sediment.</title>
        <authorList>
            <person name="Qiu D."/>
        </authorList>
    </citation>
    <scope>NUCLEOTIDE SEQUENCE [LARGE SCALE GENOMIC DNA]</scope>
    <source>
        <strain evidence="7 8">DSM 12116</strain>
    </source>
</reference>
<organism evidence="7 8">
    <name type="scientific">Fusibacter paucivorans</name>
    <dbReference type="NCBI Taxonomy" id="76009"/>
    <lineage>
        <taxon>Bacteria</taxon>
        <taxon>Bacillati</taxon>
        <taxon>Bacillota</taxon>
        <taxon>Clostridia</taxon>
        <taxon>Eubacteriales</taxon>
        <taxon>Eubacteriales Family XII. Incertae Sedis</taxon>
        <taxon>Fusibacter</taxon>
    </lineage>
</organism>
<evidence type="ECO:0000256" key="1">
    <source>
        <dbReference type="ARBA" id="ARBA00023224"/>
    </source>
</evidence>
<accession>A0ABS5PRD1</accession>
<keyword evidence="4" id="KW-1133">Transmembrane helix</keyword>
<gene>
    <name evidence="7" type="ORF">KHM83_13595</name>
</gene>
<dbReference type="PROSITE" id="PS50885">
    <property type="entry name" value="HAMP"/>
    <property type="match status" value="1"/>
</dbReference>
<feature type="transmembrane region" description="Helical" evidence="4">
    <location>
        <begin position="7"/>
        <end position="29"/>
    </location>
</feature>
<evidence type="ECO:0000256" key="3">
    <source>
        <dbReference type="PROSITE-ProRule" id="PRU00284"/>
    </source>
</evidence>
<dbReference type="SMART" id="SM00304">
    <property type="entry name" value="HAMP"/>
    <property type="match status" value="1"/>
</dbReference>
<keyword evidence="8" id="KW-1185">Reference proteome</keyword>
<dbReference type="SMART" id="SM00283">
    <property type="entry name" value="MA"/>
    <property type="match status" value="1"/>
</dbReference>
<keyword evidence="4" id="KW-0472">Membrane</keyword>
<dbReference type="PROSITE" id="PS50111">
    <property type="entry name" value="CHEMOTAXIS_TRANSDUC_2"/>
    <property type="match status" value="1"/>
</dbReference>
<comment type="caution">
    <text evidence="7">The sequence shown here is derived from an EMBL/GenBank/DDBJ whole genome shotgun (WGS) entry which is preliminary data.</text>
</comment>
<feature type="domain" description="Methyl-accepting transducer" evidence="5">
    <location>
        <begin position="273"/>
        <end position="443"/>
    </location>
</feature>
<dbReference type="InterPro" id="IPR003660">
    <property type="entry name" value="HAMP_dom"/>
</dbReference>
<dbReference type="SUPFAM" id="SSF58104">
    <property type="entry name" value="Methyl-accepting chemotaxis protein (MCP) signaling domain"/>
    <property type="match status" value="1"/>
</dbReference>
<dbReference type="RefSeq" id="WP_213237575.1">
    <property type="nucleotide sequence ID" value="NZ_JAHBCL010000024.1"/>
</dbReference>
<dbReference type="CDD" id="cd06225">
    <property type="entry name" value="HAMP"/>
    <property type="match status" value="1"/>
</dbReference>
<dbReference type="Pfam" id="PF00015">
    <property type="entry name" value="MCPsignal"/>
    <property type="match status" value="1"/>
</dbReference>
<keyword evidence="4" id="KW-0812">Transmembrane</keyword>
<dbReference type="PANTHER" id="PTHR32089">
    <property type="entry name" value="METHYL-ACCEPTING CHEMOTAXIS PROTEIN MCPB"/>
    <property type="match status" value="1"/>
</dbReference>
<keyword evidence="1 3" id="KW-0807">Transducer</keyword>
<evidence type="ECO:0000259" key="6">
    <source>
        <dbReference type="PROSITE" id="PS50885"/>
    </source>
</evidence>
<feature type="domain" description="HAMP" evidence="6">
    <location>
        <begin position="200"/>
        <end position="254"/>
    </location>
</feature>
<sequence>MSIRKKILTLVLLQFVTILTIAGVSLYGLNEIYGNQSSITAMYQDLNDINQLFSNLSEYRIQEFSYNLLSDPLEKLSAYDFSTSTLNRIQQYIQKIEKYPEIVQMDEWQKFLEDWEAYEAISETIFKPDVISDTTLMSTSRTTYDHMKNDIEAVRDKLSTSVKSANADSSNHYQATIRITVSVIAAAMIVLLLLSIRLMARLNYAFRNLQRELDSLNSSEGDLTSRIKVVSKDELGKISTAFNAFIKHVHNIIIRVQNTSESVLSFTQSLRDEQTYIAEELDKINLSTHTLSENMDNSNASIQEISSVTEEIYAHIENTFEQVEQSKNIIQTVQQSADQLQSEVLDSHHQSKLESDAIQERLNNAIESSKSVAAIGQLSESIFLLTKQTNLLALNASIEAARAGVHGKGFSVVAEEIKKLAQDSQSAVMEIQDISKNVLEAVNVLQNESTAFSTFSTHQMQMSLEQTEAILKDYTENASHLGFLIGDIHENFTEVEIAMRQVNDTVNHITADVEKNTLNLYEITTSIEKINETSQSLQTHNQTLVTATESLSGEISRFRL</sequence>
<dbReference type="PANTHER" id="PTHR32089:SF112">
    <property type="entry name" value="LYSOZYME-LIKE PROTEIN-RELATED"/>
    <property type="match status" value="1"/>
</dbReference>
<dbReference type="Pfam" id="PF00672">
    <property type="entry name" value="HAMP"/>
    <property type="match status" value="1"/>
</dbReference>
<evidence type="ECO:0000259" key="5">
    <source>
        <dbReference type="PROSITE" id="PS50111"/>
    </source>
</evidence>
<dbReference type="Proteomes" id="UP000746471">
    <property type="component" value="Unassembled WGS sequence"/>
</dbReference>
<comment type="similarity">
    <text evidence="2">Belongs to the methyl-accepting chemotaxis (MCP) protein family.</text>
</comment>
<dbReference type="Gene3D" id="1.10.287.950">
    <property type="entry name" value="Methyl-accepting chemotaxis protein"/>
    <property type="match status" value="1"/>
</dbReference>
<evidence type="ECO:0000256" key="4">
    <source>
        <dbReference type="SAM" id="Phobius"/>
    </source>
</evidence>
<feature type="transmembrane region" description="Helical" evidence="4">
    <location>
        <begin position="179"/>
        <end position="200"/>
    </location>
</feature>
<name>A0ABS5PRD1_9FIRM</name>
<evidence type="ECO:0000313" key="7">
    <source>
        <dbReference type="EMBL" id="MBS7527714.1"/>
    </source>
</evidence>
<protein>
    <submittedName>
        <fullName evidence="7">Methyl-accepting chemotaxis protein</fullName>
    </submittedName>
</protein>
<dbReference type="InterPro" id="IPR004089">
    <property type="entry name" value="MCPsignal_dom"/>
</dbReference>